<keyword evidence="13" id="KW-1185">Reference proteome</keyword>
<dbReference type="GO" id="GO:0034045">
    <property type="term" value="C:phagophore assembly site membrane"/>
    <property type="evidence" value="ECO:0007669"/>
    <property type="project" value="UniProtKB-SubCell"/>
</dbReference>
<dbReference type="GO" id="GO:0034517">
    <property type="term" value="P:ribophagy"/>
    <property type="evidence" value="ECO:0007669"/>
    <property type="project" value="TreeGrafter"/>
</dbReference>
<evidence type="ECO:0000256" key="9">
    <source>
        <dbReference type="SAM" id="MobiDB-lite"/>
    </source>
</evidence>
<dbReference type="InterPro" id="IPR019460">
    <property type="entry name" value="Atg11_C"/>
</dbReference>
<comment type="function">
    <text evidence="7">Involved in cytoplasm to vacuole transport (Cvt), pexophagy, mitophagy and nucleophagy. Recruits mitochondria for their selective degradation via autophagy (mitophagy) during starvation. Works as scaffold proteins that recruit ATG proteins to the pre-autophagosome (PAS), the site of vesicle/autophagosome formation. Required for the Cvt vesicles completion.</text>
</comment>
<dbReference type="AlphaFoldDB" id="A0A5J5FBH5"/>
<dbReference type="FunCoup" id="A0A5J5FBH5">
    <property type="interactions" value="137"/>
</dbReference>
<comment type="similarity">
    <text evidence="1 7">Belongs to the ATG11 family.</text>
</comment>
<dbReference type="GO" id="GO:0000045">
    <property type="term" value="P:autophagosome assembly"/>
    <property type="evidence" value="ECO:0007669"/>
    <property type="project" value="UniProtKB-UniRule"/>
</dbReference>
<dbReference type="GO" id="GO:0005774">
    <property type="term" value="C:vacuolar membrane"/>
    <property type="evidence" value="ECO:0007669"/>
    <property type="project" value="UniProtKB-SubCell"/>
</dbReference>
<feature type="coiled-coil region" evidence="8">
    <location>
        <begin position="1028"/>
        <end position="1055"/>
    </location>
</feature>
<evidence type="ECO:0000259" key="10">
    <source>
        <dbReference type="Pfam" id="PF04108"/>
    </source>
</evidence>
<keyword evidence="6 8" id="KW-0175">Coiled coil</keyword>
<evidence type="ECO:0000313" key="13">
    <source>
        <dbReference type="Proteomes" id="UP000326924"/>
    </source>
</evidence>
<evidence type="ECO:0000256" key="8">
    <source>
        <dbReference type="SAM" id="Coils"/>
    </source>
</evidence>
<feature type="compositionally biased region" description="Polar residues" evidence="9">
    <location>
        <begin position="576"/>
        <end position="590"/>
    </location>
</feature>
<comment type="subcellular location">
    <subcellularLocation>
        <location evidence="7">Preautophagosomal structure membrane</location>
        <topology evidence="7">Peripheral membrane protein</topology>
    </subcellularLocation>
    <subcellularLocation>
        <location evidence="7">Vacuole membrane</location>
        <topology evidence="7">Peripheral membrane protein</topology>
    </subcellularLocation>
    <text evidence="7">During pexophagy, accumulates in the vacuolar membrane region, where the peroxisomes contact the vacuole.</text>
</comment>
<keyword evidence="4 7" id="KW-0653">Protein transport</keyword>
<evidence type="ECO:0000256" key="1">
    <source>
        <dbReference type="ARBA" id="ARBA00009729"/>
    </source>
</evidence>
<dbReference type="InterPro" id="IPR040040">
    <property type="entry name" value="ATG11"/>
</dbReference>
<feature type="compositionally biased region" description="Polar residues" evidence="9">
    <location>
        <begin position="602"/>
        <end position="613"/>
    </location>
</feature>
<dbReference type="OrthoDB" id="447953at2759"/>
<keyword evidence="7" id="KW-0472">Membrane</keyword>
<dbReference type="GO" id="GO:0015031">
    <property type="term" value="P:protein transport"/>
    <property type="evidence" value="ECO:0007669"/>
    <property type="project" value="UniProtKB-KW"/>
</dbReference>
<dbReference type="Pfam" id="PF10377">
    <property type="entry name" value="ATG11"/>
    <property type="match status" value="1"/>
</dbReference>
<dbReference type="GO" id="GO:0000422">
    <property type="term" value="P:autophagy of mitochondrion"/>
    <property type="evidence" value="ECO:0007669"/>
    <property type="project" value="TreeGrafter"/>
</dbReference>
<accession>A0A5J5FBH5</accession>
<organism evidence="12 13">
    <name type="scientific">Sphaerosporella brunnea</name>
    <dbReference type="NCBI Taxonomy" id="1250544"/>
    <lineage>
        <taxon>Eukaryota</taxon>
        <taxon>Fungi</taxon>
        <taxon>Dikarya</taxon>
        <taxon>Ascomycota</taxon>
        <taxon>Pezizomycotina</taxon>
        <taxon>Pezizomycetes</taxon>
        <taxon>Pezizales</taxon>
        <taxon>Pyronemataceae</taxon>
        <taxon>Sphaerosporella</taxon>
    </lineage>
</organism>
<evidence type="ECO:0000256" key="4">
    <source>
        <dbReference type="ARBA" id="ARBA00022927"/>
    </source>
</evidence>
<gene>
    <name evidence="12" type="ORF">FN846DRAFT_927655</name>
</gene>
<dbReference type="GO" id="GO:1903599">
    <property type="term" value="P:positive regulation of autophagy of mitochondrion"/>
    <property type="evidence" value="ECO:0007669"/>
    <property type="project" value="UniProtKB-UniRule"/>
</dbReference>
<keyword evidence="5 7" id="KW-0072">Autophagy</keyword>
<dbReference type="PANTHER" id="PTHR13222:SF1">
    <property type="entry name" value="RB1-INDUCIBLE COILED-COIL PROTEIN 1"/>
    <property type="match status" value="1"/>
</dbReference>
<evidence type="ECO:0000256" key="3">
    <source>
        <dbReference type="ARBA" id="ARBA00022448"/>
    </source>
</evidence>
<evidence type="ECO:0000313" key="12">
    <source>
        <dbReference type="EMBL" id="KAA8914329.1"/>
    </source>
</evidence>
<comment type="subunit">
    <text evidence="7">Homodimer.</text>
</comment>
<feature type="compositionally biased region" description="Basic and acidic residues" evidence="9">
    <location>
        <begin position="787"/>
        <end position="797"/>
    </location>
</feature>
<dbReference type="GO" id="GO:0019901">
    <property type="term" value="F:protein kinase binding"/>
    <property type="evidence" value="ECO:0007669"/>
    <property type="project" value="TreeGrafter"/>
</dbReference>
<proteinExistence type="inferred from homology"/>
<dbReference type="GO" id="GO:0034727">
    <property type="term" value="P:piecemeal microautophagy of the nucleus"/>
    <property type="evidence" value="ECO:0007669"/>
    <property type="project" value="TreeGrafter"/>
</dbReference>
<keyword evidence="3 7" id="KW-0813">Transport</keyword>
<evidence type="ECO:0000256" key="5">
    <source>
        <dbReference type="ARBA" id="ARBA00023006"/>
    </source>
</evidence>
<dbReference type="Proteomes" id="UP000326924">
    <property type="component" value="Unassembled WGS sequence"/>
</dbReference>
<feature type="compositionally biased region" description="Basic and acidic residues" evidence="9">
    <location>
        <begin position="1217"/>
        <end position="1227"/>
    </location>
</feature>
<dbReference type="InterPro" id="IPR045326">
    <property type="entry name" value="ATG17-like_dom"/>
</dbReference>
<feature type="region of interest" description="Disordered" evidence="9">
    <location>
        <begin position="573"/>
        <end position="630"/>
    </location>
</feature>
<feature type="region of interest" description="Disordered" evidence="9">
    <location>
        <begin position="1216"/>
        <end position="1251"/>
    </location>
</feature>
<protein>
    <recommendedName>
        <fullName evidence="2 7">Autophagy-related protein 11</fullName>
    </recommendedName>
</protein>
<feature type="domain" description="Autophagy protein ATG17-like" evidence="10">
    <location>
        <begin position="112"/>
        <end position="443"/>
    </location>
</feature>
<name>A0A5J5FBH5_9PEZI</name>
<evidence type="ECO:0000256" key="6">
    <source>
        <dbReference type="ARBA" id="ARBA00023054"/>
    </source>
</evidence>
<evidence type="ECO:0000256" key="2">
    <source>
        <dbReference type="ARBA" id="ARBA00013804"/>
    </source>
</evidence>
<feature type="region of interest" description="Disordered" evidence="9">
    <location>
        <begin position="787"/>
        <end position="809"/>
    </location>
</feature>
<comment type="caution">
    <text evidence="12">The sequence shown here is derived from an EMBL/GenBank/DDBJ whole genome shotgun (WGS) entry which is preliminary data.</text>
</comment>
<dbReference type="GO" id="GO:0060090">
    <property type="term" value="F:molecular adaptor activity"/>
    <property type="evidence" value="ECO:0007669"/>
    <property type="project" value="TreeGrafter"/>
</dbReference>
<dbReference type="InParanoid" id="A0A5J5FBH5"/>
<keyword evidence="7" id="KW-0926">Vacuole</keyword>
<dbReference type="Pfam" id="PF04108">
    <property type="entry name" value="ATG17_like"/>
    <property type="match status" value="1"/>
</dbReference>
<sequence>MSLLIHIAHIGGALQADGNTFASIDELRKWIEQRTRLPPACQILMTARGTNVRANSLSNERELFLFDRKQLEISSNPPVDPVPKIPTVVPFPDDLESETDMASWRMLFKKRKQWAEYVLSHAQDLTLTIRETDAATKVMQRSVSVAFSNLDTHTRGLGDSLTKLREWADGIMDERERVLTNWEPTVRMLLRIAVHDEFKKYGDQKGNRKVEVLSDFFDIKEVQTAAATADILGQRFEKDVHDLGITIEGICNRTLELKAAIQQNNARTLNTEEQLEGLLEEVDILVNKIRTDNEYARTLQGPKSASAASKRAYASTTDYLPGLTELAIDIGKLLVATYERKNAVSTACHELLLNVASIQSIASPVNPQINKLDEAFQEENSHFQLLSLVTQLPVTYGSLLIECVRRREWSEKFQSNNQKLAEDLAVVKEDEEKRRRKWQRSTGLMLPFELAESQVLRAELTTRGDATGGLPKITRQDVEAYITSLRAVGNLDDAVKELAQALQDIDKSSKRVNKRLKGFKMGSIHEAGMMGSSVLSGRNDDIKLLRAEKEQLGERIKGYESRIRKLEDLLHRGRTANGNPYSPNPQQGRPSTPGLPHPFPSTPTMQAPHSPEQTMKPGIPHRRSSSEQQNSIEAYKARVAALVAELAAEKERATELQKVASENTEAEKAMNAQILQADETKKDLVANLDATLQQHISERKALTAEIEELTRKLENAEEELDRVEEEKVRPLEHELEIVGGELSHHREALEKEAQKNRVLEDKLTVLEREKGEEIMQLRSDLEEQIQRVDEESQRAEEAEASLTTSEKSVTRMAEEIAKLEKQLKDAREALDAERARSSSNQTSLYSAMKLAHGHLSDENPPEDVNALMNDIEVMIANTVARNKELSAELKAEKASTVSLKGEKEFLQNRFDSRTLRAKDLTQRLYTHNARSIQLLESLGYRVIRGEDSMQIVKVSRSNSNNASAVLAKSTILPDDATQKASPTVADHPSAADDVNLLYWMESPDSDTESEKYSQYIKTIVAFDLDAFSETIINRVKKAEQDARQLMKQGRAYREKYYRARDEASEKIAFKSFKSGDLALFLPTRNQATRPWAAFNVGAPHFFLREQDSHKLASRDWLLARISKVEERVVDLSRSTASINLPQGVERSSITSSDAASVDDENPFELSDGLRWYLLDATEEKAGAPSTPGLSSSTVASANVDARGSLRSRKPIIGAKKKLSEITTEHSRRSSSGSQDQESVFLDATAPPRTPVEKIVATVRSRTASIRSMTPAPQEQR</sequence>
<evidence type="ECO:0000256" key="7">
    <source>
        <dbReference type="RuleBase" id="RU367075"/>
    </source>
</evidence>
<dbReference type="EMBL" id="VXIS01000007">
    <property type="protein sequence ID" value="KAA8914329.1"/>
    <property type="molecule type" value="Genomic_DNA"/>
</dbReference>
<dbReference type="GO" id="GO:0061709">
    <property type="term" value="P:reticulophagy"/>
    <property type="evidence" value="ECO:0007669"/>
    <property type="project" value="TreeGrafter"/>
</dbReference>
<evidence type="ECO:0000259" key="11">
    <source>
        <dbReference type="Pfam" id="PF10377"/>
    </source>
</evidence>
<feature type="coiled-coil region" evidence="8">
    <location>
        <begin position="542"/>
        <end position="569"/>
    </location>
</feature>
<feature type="domain" description="Autophagy-related protein 11 C-terminal" evidence="11">
    <location>
        <begin position="1029"/>
        <end position="1177"/>
    </location>
</feature>
<reference evidence="12 13" key="1">
    <citation type="submission" date="2019-09" db="EMBL/GenBank/DDBJ databases">
        <title>Draft genome of the ectomycorrhizal ascomycete Sphaerosporella brunnea.</title>
        <authorList>
            <consortium name="DOE Joint Genome Institute"/>
            <person name="Benucci G.M."/>
            <person name="Marozzi G."/>
            <person name="Antonielli L."/>
            <person name="Sanchez S."/>
            <person name="Marco P."/>
            <person name="Wang X."/>
            <person name="Falini L.B."/>
            <person name="Barry K."/>
            <person name="Haridas S."/>
            <person name="Lipzen A."/>
            <person name="Labutti K."/>
            <person name="Grigoriev I.V."/>
            <person name="Murat C."/>
            <person name="Martin F."/>
            <person name="Albertini E."/>
            <person name="Donnini D."/>
            <person name="Bonito G."/>
        </authorList>
    </citation>
    <scope>NUCLEOTIDE SEQUENCE [LARGE SCALE GENOMIC DNA]</scope>
    <source>
        <strain evidence="12 13">Sb_GMNB300</strain>
    </source>
</reference>
<dbReference type="PANTHER" id="PTHR13222">
    <property type="entry name" value="RB1-INDUCIBLE COILED-COIL"/>
    <property type="match status" value="1"/>
</dbReference>
<dbReference type="GO" id="GO:1990316">
    <property type="term" value="C:Atg1/ULK1 kinase complex"/>
    <property type="evidence" value="ECO:0007669"/>
    <property type="project" value="TreeGrafter"/>
</dbReference>